<evidence type="ECO:0000313" key="2">
    <source>
        <dbReference type="Proteomes" id="UP000054995"/>
    </source>
</evidence>
<organism evidence="1 2">
    <name type="scientific">Trichinella pseudospiralis</name>
    <name type="common">Parasitic roundworm</name>
    <dbReference type="NCBI Taxonomy" id="6337"/>
    <lineage>
        <taxon>Eukaryota</taxon>
        <taxon>Metazoa</taxon>
        <taxon>Ecdysozoa</taxon>
        <taxon>Nematoda</taxon>
        <taxon>Enoplea</taxon>
        <taxon>Dorylaimia</taxon>
        <taxon>Trichinellida</taxon>
        <taxon>Trichinellidae</taxon>
        <taxon>Trichinella</taxon>
    </lineage>
</organism>
<dbReference type="Proteomes" id="UP000054995">
    <property type="component" value="Unassembled WGS sequence"/>
</dbReference>
<keyword evidence="2" id="KW-1185">Reference proteome</keyword>
<name>A0A0V1FCA9_TRIPS</name>
<dbReference type="AlphaFoldDB" id="A0A0V1FCA9"/>
<gene>
    <name evidence="1" type="ORF">T4D_2459</name>
</gene>
<sequence length="84" mass="9254">MIHYSKDFCVDSSEKIQQQLASSSLLLFNLLMLKNGNGSVQIAVLIFKSSLLFLGRTNDKVAALIKRKCLHTVRQCLIVSGVSA</sequence>
<comment type="caution">
    <text evidence="1">The sequence shown here is derived from an EMBL/GenBank/DDBJ whole genome shotgun (WGS) entry which is preliminary data.</text>
</comment>
<proteinExistence type="predicted"/>
<dbReference type="EMBL" id="JYDT01000135">
    <property type="protein sequence ID" value="KRY83659.1"/>
    <property type="molecule type" value="Genomic_DNA"/>
</dbReference>
<evidence type="ECO:0000313" key="1">
    <source>
        <dbReference type="EMBL" id="KRY83659.1"/>
    </source>
</evidence>
<reference evidence="1 2" key="1">
    <citation type="submission" date="2015-01" db="EMBL/GenBank/DDBJ databases">
        <title>Evolution of Trichinella species and genotypes.</title>
        <authorList>
            <person name="Korhonen P.K."/>
            <person name="Edoardo P."/>
            <person name="Giuseppe L.R."/>
            <person name="Gasser R.B."/>
        </authorList>
    </citation>
    <scope>NUCLEOTIDE SEQUENCE [LARGE SCALE GENOMIC DNA]</scope>
    <source>
        <strain evidence="1">ISS470</strain>
    </source>
</reference>
<accession>A0A0V1FCA9</accession>
<protein>
    <submittedName>
        <fullName evidence="1">Uncharacterized protein</fullName>
    </submittedName>
</protein>